<evidence type="ECO:0000313" key="7">
    <source>
        <dbReference type="Proteomes" id="UP000029121"/>
    </source>
</evidence>
<dbReference type="EMBL" id="KB870805">
    <property type="protein sequence ID" value="EOA36642.1"/>
    <property type="molecule type" value="Genomic_DNA"/>
</dbReference>
<evidence type="ECO:0000256" key="2">
    <source>
        <dbReference type="ARBA" id="ARBA00023125"/>
    </source>
</evidence>
<dbReference type="KEGG" id="crb:17898097"/>
<keyword evidence="3" id="KW-0804">Transcription</keyword>
<dbReference type="Gene3D" id="2.170.150.80">
    <property type="entry name" value="NAC domain"/>
    <property type="match status" value="1"/>
</dbReference>
<dbReference type="OrthoDB" id="1094506at2759"/>
<feature type="domain" description="NAC" evidence="5">
    <location>
        <begin position="1"/>
        <end position="140"/>
    </location>
</feature>
<evidence type="ECO:0000256" key="4">
    <source>
        <dbReference type="ARBA" id="ARBA00023242"/>
    </source>
</evidence>
<keyword evidence="1" id="KW-0805">Transcription regulation</keyword>
<keyword evidence="4" id="KW-0539">Nucleus</keyword>
<dbReference type="InterPro" id="IPR036093">
    <property type="entry name" value="NAC_dom_sf"/>
</dbReference>
<evidence type="ECO:0000256" key="3">
    <source>
        <dbReference type="ARBA" id="ARBA00023163"/>
    </source>
</evidence>
<sequence length="166" mass="19050">MTLVDQYLRRRIDTGKEGFIKDIKLYEYEPWLLPHVNNDLFGEKEWFYFVKRTLKAGKTPNRKVLGRGGSIVGTWTTSGSKEAILGRNKVVIGHKAELSYYKDVKGQVKGDSTGWCMTEYWLASKNDEFQELVLCYIRGKKKQVKNVSSYSGTNRAFAPRGDIIAR</sequence>
<keyword evidence="2" id="KW-0238">DNA-binding</keyword>
<evidence type="ECO:0000256" key="1">
    <source>
        <dbReference type="ARBA" id="ARBA00023015"/>
    </source>
</evidence>
<evidence type="ECO:0000313" key="6">
    <source>
        <dbReference type="EMBL" id="EOA36642.1"/>
    </source>
</evidence>
<feature type="non-terminal residue" evidence="6">
    <location>
        <position position="166"/>
    </location>
</feature>
<dbReference type="GO" id="GO:0006355">
    <property type="term" value="P:regulation of DNA-templated transcription"/>
    <property type="evidence" value="ECO:0007669"/>
    <property type="project" value="InterPro"/>
</dbReference>
<gene>
    <name evidence="6" type="ORF">CARUB_v10011902mg</name>
</gene>
<dbReference type="STRING" id="81985.R0GL05"/>
<keyword evidence="7" id="KW-1185">Reference proteome</keyword>
<dbReference type="AlphaFoldDB" id="R0GL05"/>
<organism evidence="6 7">
    <name type="scientific">Capsella rubella</name>
    <dbReference type="NCBI Taxonomy" id="81985"/>
    <lineage>
        <taxon>Eukaryota</taxon>
        <taxon>Viridiplantae</taxon>
        <taxon>Streptophyta</taxon>
        <taxon>Embryophyta</taxon>
        <taxon>Tracheophyta</taxon>
        <taxon>Spermatophyta</taxon>
        <taxon>Magnoliopsida</taxon>
        <taxon>eudicotyledons</taxon>
        <taxon>Gunneridae</taxon>
        <taxon>Pentapetalae</taxon>
        <taxon>rosids</taxon>
        <taxon>malvids</taxon>
        <taxon>Brassicales</taxon>
        <taxon>Brassicaceae</taxon>
        <taxon>Camelineae</taxon>
        <taxon>Capsella</taxon>
    </lineage>
</organism>
<dbReference type="Pfam" id="PF02365">
    <property type="entry name" value="NAM"/>
    <property type="match status" value="1"/>
</dbReference>
<protein>
    <recommendedName>
        <fullName evidence="5">NAC domain-containing protein</fullName>
    </recommendedName>
</protein>
<proteinExistence type="predicted"/>
<dbReference type="PANTHER" id="PTHR31719:SF222">
    <property type="entry name" value="NAC DOMAIN-CONTAINING PROTEIN"/>
    <property type="match status" value="1"/>
</dbReference>
<reference evidence="7" key="1">
    <citation type="journal article" date="2013" name="Nat. Genet.">
        <title>The Capsella rubella genome and the genomic consequences of rapid mating system evolution.</title>
        <authorList>
            <person name="Slotte T."/>
            <person name="Hazzouri K.M."/>
            <person name="Agren J.A."/>
            <person name="Koenig D."/>
            <person name="Maumus F."/>
            <person name="Guo Y.L."/>
            <person name="Steige K."/>
            <person name="Platts A.E."/>
            <person name="Escobar J.S."/>
            <person name="Newman L.K."/>
            <person name="Wang W."/>
            <person name="Mandakova T."/>
            <person name="Vello E."/>
            <person name="Smith L.M."/>
            <person name="Henz S.R."/>
            <person name="Steffen J."/>
            <person name="Takuno S."/>
            <person name="Brandvain Y."/>
            <person name="Coop G."/>
            <person name="Andolfatto P."/>
            <person name="Hu T.T."/>
            <person name="Blanchette M."/>
            <person name="Clark R.M."/>
            <person name="Quesneville H."/>
            <person name="Nordborg M."/>
            <person name="Gaut B.S."/>
            <person name="Lysak M.A."/>
            <person name="Jenkins J."/>
            <person name="Grimwood J."/>
            <person name="Chapman J."/>
            <person name="Prochnik S."/>
            <person name="Shu S."/>
            <person name="Rokhsar D."/>
            <person name="Schmutz J."/>
            <person name="Weigel D."/>
            <person name="Wright S.I."/>
        </authorList>
    </citation>
    <scope>NUCLEOTIDE SEQUENCE [LARGE SCALE GENOMIC DNA]</scope>
    <source>
        <strain evidence="7">cv. Monte Gargano</strain>
    </source>
</reference>
<dbReference type="PANTHER" id="PTHR31719">
    <property type="entry name" value="NAC TRANSCRIPTION FACTOR 56"/>
    <property type="match status" value="1"/>
</dbReference>
<dbReference type="GO" id="GO:0003677">
    <property type="term" value="F:DNA binding"/>
    <property type="evidence" value="ECO:0007669"/>
    <property type="project" value="UniProtKB-KW"/>
</dbReference>
<evidence type="ECO:0000259" key="5">
    <source>
        <dbReference type="PROSITE" id="PS51005"/>
    </source>
</evidence>
<dbReference type="InterPro" id="IPR003441">
    <property type="entry name" value="NAC-dom"/>
</dbReference>
<accession>R0GL05</accession>
<dbReference type="SUPFAM" id="SSF101941">
    <property type="entry name" value="NAC domain"/>
    <property type="match status" value="1"/>
</dbReference>
<name>R0GL05_9BRAS</name>
<dbReference type="PROSITE" id="PS51005">
    <property type="entry name" value="NAC"/>
    <property type="match status" value="1"/>
</dbReference>
<dbReference type="Proteomes" id="UP000029121">
    <property type="component" value="Unassembled WGS sequence"/>
</dbReference>